<evidence type="ECO:0000313" key="1">
    <source>
        <dbReference type="EMBL" id="RHX89778.1"/>
    </source>
</evidence>
<comment type="caution">
    <text evidence="1">The sequence shown here is derived from an EMBL/GenBank/DDBJ whole genome shotgun (WGS) entry which is preliminary data.</text>
</comment>
<dbReference type="EMBL" id="QHCT01000003">
    <property type="protein sequence ID" value="RHX89778.1"/>
    <property type="molecule type" value="Genomic_DNA"/>
</dbReference>
<evidence type="ECO:0000313" key="2">
    <source>
        <dbReference type="Proteomes" id="UP000265798"/>
    </source>
</evidence>
<gene>
    <name evidence="1" type="ORF">DLM75_12520</name>
</gene>
<sequence length="319" mass="34534">MNETIQKVRIFQLQNSFTFKVRTILFFLVMCFTLFCKGESSSEDPTKAIGALLGGTDPSIFSDSPVLNDLTVNTFITNGNQRVFQIGFSFKNNPKSSVSSKAYIGHPEVMKLSADGISVKGYMKENLSPDPLSPDRFTFILPSQTLSYKIIVIAVNSFGKTSKEIITSVSVPIAIPNPGPTPNPNNPIPPECDGAIAAPATIGNCAQHCVQVTTNGTVFEFQAKDTTGSINDYFFIDVGIIRPTGVGIAYNFLELGLDLENTQGTTPVLVPAGTYFSPKITYNFLNYDTACVEVNSYRALDAGAGNFTDSFVSKKILLP</sequence>
<accession>A0A396Z7V1</accession>
<dbReference type="Proteomes" id="UP000265798">
    <property type="component" value="Unassembled WGS sequence"/>
</dbReference>
<protein>
    <submittedName>
        <fullName evidence="1">Uncharacterized protein</fullName>
    </submittedName>
</protein>
<dbReference type="AlphaFoldDB" id="A0A396Z7V1"/>
<organism evidence="1 2">
    <name type="scientific">Leptospira stimsonii</name>
    <dbReference type="NCBI Taxonomy" id="2202203"/>
    <lineage>
        <taxon>Bacteria</taxon>
        <taxon>Pseudomonadati</taxon>
        <taxon>Spirochaetota</taxon>
        <taxon>Spirochaetia</taxon>
        <taxon>Leptospirales</taxon>
        <taxon>Leptospiraceae</taxon>
        <taxon>Leptospira</taxon>
    </lineage>
</organism>
<reference evidence="2" key="1">
    <citation type="submission" date="2018-05" db="EMBL/GenBank/DDBJ databases">
        <title>Leptospira yasudae sp. nov. and Leptospira stimsonii sp. nov., two pathogenic species of the genus Leptospira isolated from environmental sources.</title>
        <authorList>
            <person name="Casanovas-Massana A."/>
            <person name="Hamond C."/>
            <person name="Santos L.A."/>
            <person name="Hacker K.P."/>
            <person name="Balassiano I."/>
            <person name="Medeiros M.A."/>
            <person name="Reis M.G."/>
            <person name="Ko A.I."/>
            <person name="Wunder E.A."/>
        </authorList>
    </citation>
    <scope>NUCLEOTIDE SEQUENCE [LARGE SCALE GENOMIC DNA]</scope>
    <source>
        <strain evidence="2">Yale</strain>
    </source>
</reference>
<proteinExistence type="predicted"/>
<name>A0A396Z7V1_9LEPT</name>